<dbReference type="Proteomes" id="UP000321080">
    <property type="component" value="Unassembled WGS sequence"/>
</dbReference>
<dbReference type="SUPFAM" id="SSF53474">
    <property type="entry name" value="alpha/beta-Hydrolases"/>
    <property type="match status" value="1"/>
</dbReference>
<reference evidence="3 4" key="1">
    <citation type="submission" date="2019-08" db="EMBL/GenBank/DDBJ databases">
        <title>Seonamhaeicola sediminis sp. nov., isolated from marine sediment.</title>
        <authorList>
            <person name="Cao W.R."/>
        </authorList>
    </citation>
    <scope>NUCLEOTIDE SEQUENCE [LARGE SCALE GENOMIC DNA]</scope>
    <source>
        <strain evidence="3 4">1505</strain>
    </source>
</reference>
<dbReference type="AlphaFoldDB" id="A0A5C7GK96"/>
<dbReference type="InterPro" id="IPR029058">
    <property type="entry name" value="AB_hydrolase_fold"/>
</dbReference>
<feature type="domain" description="Phospholipase/carboxylesterase/thioesterase" evidence="2">
    <location>
        <begin position="57"/>
        <end position="239"/>
    </location>
</feature>
<dbReference type="RefSeq" id="WP_147766202.1">
    <property type="nucleotide sequence ID" value="NZ_VRKQ01000008.1"/>
</dbReference>
<dbReference type="InterPro" id="IPR050955">
    <property type="entry name" value="Plant_Biomass_Hydrol_Est"/>
</dbReference>
<dbReference type="EMBL" id="VRKQ01000008">
    <property type="protein sequence ID" value="TXG38743.1"/>
    <property type="molecule type" value="Genomic_DNA"/>
</dbReference>
<dbReference type="Pfam" id="PF02230">
    <property type="entry name" value="Abhydrolase_2"/>
    <property type="match status" value="1"/>
</dbReference>
<keyword evidence="4" id="KW-1185">Reference proteome</keyword>
<dbReference type="InterPro" id="IPR003140">
    <property type="entry name" value="PLipase/COase/thioEstase"/>
</dbReference>
<dbReference type="PANTHER" id="PTHR43037:SF1">
    <property type="entry name" value="BLL1128 PROTEIN"/>
    <property type="match status" value="1"/>
</dbReference>
<evidence type="ECO:0000259" key="2">
    <source>
        <dbReference type="Pfam" id="PF02230"/>
    </source>
</evidence>
<gene>
    <name evidence="3" type="ORF">FUA22_02330</name>
</gene>
<proteinExistence type="predicted"/>
<protein>
    <submittedName>
        <fullName evidence="3">Prolyl oligopeptidase family serine peptidase</fullName>
    </submittedName>
</protein>
<name>A0A5C7GK96_9FLAO</name>
<dbReference type="Gene3D" id="3.40.50.1820">
    <property type="entry name" value="alpha/beta hydrolase"/>
    <property type="match status" value="1"/>
</dbReference>
<evidence type="ECO:0000256" key="1">
    <source>
        <dbReference type="ARBA" id="ARBA00022729"/>
    </source>
</evidence>
<evidence type="ECO:0000313" key="4">
    <source>
        <dbReference type="Proteomes" id="UP000321080"/>
    </source>
</evidence>
<accession>A0A5C7GK96</accession>
<sequence length="258" mass="28905">MTKSKFYLVAILVLFTSFGLLNAQSSSLFSYEEYINTEGDSLKYRQLISDFAIETKYPLVVFLHGSGERGNDNEAQLKWGVKNFAISEIMSHYPCIVIAPQCPEGMSWGNFYRDSTKTKLLKPEPSKPMKLLIELIDKTIKNLPVDTNRIYITGLSMGGAGTFDAITRHPDLFAAAVPVCGLGDTTKASEISHIPIWIFQGAKDSSVNAVISQQMVNALTHAGAYPDYTQYPETGHFSWIATYSDKMMMNWLFNQRNK</sequence>
<evidence type="ECO:0000313" key="3">
    <source>
        <dbReference type="EMBL" id="TXG38743.1"/>
    </source>
</evidence>
<dbReference type="PANTHER" id="PTHR43037">
    <property type="entry name" value="UNNAMED PRODUCT-RELATED"/>
    <property type="match status" value="1"/>
</dbReference>
<comment type="caution">
    <text evidence="3">The sequence shown here is derived from an EMBL/GenBank/DDBJ whole genome shotgun (WGS) entry which is preliminary data.</text>
</comment>
<organism evidence="3 4">
    <name type="scientific">Seonamhaeicola maritimus</name>
    <dbReference type="NCBI Taxonomy" id="2591822"/>
    <lineage>
        <taxon>Bacteria</taxon>
        <taxon>Pseudomonadati</taxon>
        <taxon>Bacteroidota</taxon>
        <taxon>Flavobacteriia</taxon>
        <taxon>Flavobacteriales</taxon>
        <taxon>Flavobacteriaceae</taxon>
    </lineage>
</organism>
<keyword evidence="1" id="KW-0732">Signal</keyword>
<dbReference type="GO" id="GO:0016787">
    <property type="term" value="F:hydrolase activity"/>
    <property type="evidence" value="ECO:0007669"/>
    <property type="project" value="InterPro"/>
</dbReference>
<dbReference type="OrthoDB" id="9764953at2"/>